<name>A0A6P8ZT53_THRPL</name>
<keyword evidence="1" id="KW-1185">Reference proteome</keyword>
<dbReference type="AlphaFoldDB" id="A0A6P8ZT53"/>
<proteinExistence type="predicted"/>
<dbReference type="GeneID" id="117649478"/>
<organism evidence="2">
    <name type="scientific">Thrips palmi</name>
    <name type="common">Melon thrips</name>
    <dbReference type="NCBI Taxonomy" id="161013"/>
    <lineage>
        <taxon>Eukaryota</taxon>
        <taxon>Metazoa</taxon>
        <taxon>Ecdysozoa</taxon>
        <taxon>Arthropoda</taxon>
        <taxon>Hexapoda</taxon>
        <taxon>Insecta</taxon>
        <taxon>Pterygota</taxon>
        <taxon>Neoptera</taxon>
        <taxon>Paraneoptera</taxon>
        <taxon>Thysanoptera</taxon>
        <taxon>Terebrantia</taxon>
        <taxon>Thripoidea</taxon>
        <taxon>Thripidae</taxon>
        <taxon>Thrips</taxon>
    </lineage>
</organism>
<dbReference type="Proteomes" id="UP000515158">
    <property type="component" value="Unplaced"/>
</dbReference>
<dbReference type="InParanoid" id="A0A6P8ZT53"/>
<evidence type="ECO:0000313" key="1">
    <source>
        <dbReference type="Proteomes" id="UP000515158"/>
    </source>
</evidence>
<dbReference type="KEGG" id="tpal:117649478"/>
<dbReference type="RefSeq" id="XP_034248211.1">
    <property type="nucleotide sequence ID" value="XM_034392320.1"/>
</dbReference>
<accession>A0A6P8ZT53</accession>
<sequence length="215" mass="24031">MSLVHKIYSLIRGVLNNSDEDINLIVNHLISDEIGVTQLSELSEVTLDILPQSVKIPFIKRKPLLEAFAKCASDKSTDTTDVPSTSSGQIHTISNVTENPSTSTASYIFRSIENVIPDHSVFTFNVPWAQMPKETVDNLRKAKEDKVKANPKDLEALKLAIAKKLKAQYEGHKAIYPGLQKFPGRKIYAKVTEQVEEKFGDSVKTIIKNVVMNMY</sequence>
<gene>
    <name evidence="2" type="primary">LOC117649478</name>
</gene>
<evidence type="ECO:0000313" key="2">
    <source>
        <dbReference type="RefSeq" id="XP_034248211.1"/>
    </source>
</evidence>
<reference evidence="2" key="1">
    <citation type="submission" date="2025-08" db="UniProtKB">
        <authorList>
            <consortium name="RefSeq"/>
        </authorList>
    </citation>
    <scope>IDENTIFICATION</scope>
    <source>
        <tissue evidence="2">Total insect</tissue>
    </source>
</reference>
<protein>
    <submittedName>
        <fullName evidence="2">Uncharacterized protein LOC117649478</fullName>
    </submittedName>
</protein>